<protein>
    <submittedName>
        <fullName evidence="1">Uncharacterized protein</fullName>
    </submittedName>
</protein>
<reference evidence="1 2" key="1">
    <citation type="submission" date="2018-11" db="EMBL/GenBank/DDBJ databases">
        <authorList>
            <consortium name="Pathogen Informatics"/>
        </authorList>
    </citation>
    <scope>NUCLEOTIDE SEQUENCE [LARGE SCALE GENOMIC DNA]</scope>
</reference>
<organism evidence="1 2">
    <name type="scientific">Gongylonema pulchrum</name>
    <dbReference type="NCBI Taxonomy" id="637853"/>
    <lineage>
        <taxon>Eukaryota</taxon>
        <taxon>Metazoa</taxon>
        <taxon>Ecdysozoa</taxon>
        <taxon>Nematoda</taxon>
        <taxon>Chromadorea</taxon>
        <taxon>Rhabditida</taxon>
        <taxon>Spirurina</taxon>
        <taxon>Spiruromorpha</taxon>
        <taxon>Spiruroidea</taxon>
        <taxon>Gongylonematidae</taxon>
        <taxon>Gongylonema</taxon>
    </lineage>
</organism>
<evidence type="ECO:0000313" key="1">
    <source>
        <dbReference type="EMBL" id="VDN42494.1"/>
    </source>
</evidence>
<gene>
    <name evidence="1" type="ORF">GPUH_LOCUS24178</name>
</gene>
<evidence type="ECO:0000313" key="2">
    <source>
        <dbReference type="Proteomes" id="UP000271098"/>
    </source>
</evidence>
<sequence length="68" mass="7917">MYLSRSPSRRTVGRVHYRRQVSSTHTAVGVDPQQLAAWRIRIPMHQLPKCPDTGQQKNRNMLIFMISI</sequence>
<dbReference type="Proteomes" id="UP000271098">
    <property type="component" value="Unassembled WGS sequence"/>
</dbReference>
<dbReference type="AlphaFoldDB" id="A0A3P7NIA6"/>
<name>A0A3P7NIA6_9BILA</name>
<proteinExistence type="predicted"/>
<dbReference type="EMBL" id="UYRT01100324">
    <property type="protein sequence ID" value="VDN42494.1"/>
    <property type="molecule type" value="Genomic_DNA"/>
</dbReference>
<keyword evidence="2" id="KW-1185">Reference proteome</keyword>
<accession>A0A3P7NIA6</accession>